<dbReference type="SUPFAM" id="SSF53850">
    <property type="entry name" value="Periplasmic binding protein-like II"/>
    <property type="match status" value="1"/>
</dbReference>
<accession>A0A160FHX6</accession>
<dbReference type="OrthoDB" id="8885940at2"/>
<evidence type="ECO:0000256" key="2">
    <source>
        <dbReference type="ARBA" id="ARBA00023015"/>
    </source>
</evidence>
<dbReference type="InterPro" id="IPR036390">
    <property type="entry name" value="WH_DNA-bd_sf"/>
</dbReference>
<proteinExistence type="inferred from homology"/>
<dbReference type="PROSITE" id="PS50931">
    <property type="entry name" value="HTH_LYSR"/>
    <property type="match status" value="1"/>
</dbReference>
<evidence type="ECO:0000256" key="4">
    <source>
        <dbReference type="ARBA" id="ARBA00023163"/>
    </source>
</evidence>
<dbReference type="GO" id="GO:0006351">
    <property type="term" value="P:DNA-templated transcription"/>
    <property type="evidence" value="ECO:0007669"/>
    <property type="project" value="TreeGrafter"/>
</dbReference>
<dbReference type="PANTHER" id="PTHR30537">
    <property type="entry name" value="HTH-TYPE TRANSCRIPTIONAL REGULATOR"/>
    <property type="match status" value="1"/>
</dbReference>
<dbReference type="InterPro" id="IPR058163">
    <property type="entry name" value="LysR-type_TF_proteobact-type"/>
</dbReference>
<dbReference type="GO" id="GO:0003700">
    <property type="term" value="F:DNA-binding transcription factor activity"/>
    <property type="evidence" value="ECO:0007669"/>
    <property type="project" value="InterPro"/>
</dbReference>
<dbReference type="RefSeq" id="WP_063495233.1">
    <property type="nucleotide sequence ID" value="NZ_CP014578.1"/>
</dbReference>
<gene>
    <name evidence="6" type="ORF">AYM40_04825</name>
</gene>
<sequence>MSDMLETMRAAVLVAETRNLSAAARRLGITHTAVSKRINELEWRLGAALFTRTTRHIGLTDVGEIRLRSIKRVLAEVDEMLSQTSDPSVQYTGRLVVKCPTTPFEALFEEIFLRFRRRFPGVIVDAQFVNRQVHPLQEGFDVVFSVLPTRFPGVVEEKIGLFEQSIVIGGTEDAHRRIPTCPDDLTGCECVVFTPFGTHWTFSRDGHQSTVRIQPVFSTNSMDLLMKLVRAGTGIALVPSVLLDKSEETDLKVLLTEWRIEPLLLKAMVPDYRLGAQPIQGLLSIAREILEHPQA</sequence>
<dbReference type="Gene3D" id="3.40.190.290">
    <property type="match status" value="1"/>
</dbReference>
<dbReference type="Pfam" id="PF03466">
    <property type="entry name" value="LysR_substrate"/>
    <property type="match status" value="1"/>
</dbReference>
<dbReference type="EMBL" id="CP014578">
    <property type="protein sequence ID" value="ANB71772.1"/>
    <property type="molecule type" value="Genomic_DNA"/>
</dbReference>
<dbReference type="InterPro" id="IPR000847">
    <property type="entry name" value="LysR_HTH_N"/>
</dbReference>
<evidence type="ECO:0000313" key="7">
    <source>
        <dbReference type="Proteomes" id="UP000076852"/>
    </source>
</evidence>
<dbReference type="SUPFAM" id="SSF46785">
    <property type="entry name" value="Winged helix' DNA-binding domain"/>
    <property type="match status" value="1"/>
</dbReference>
<evidence type="ECO:0000256" key="3">
    <source>
        <dbReference type="ARBA" id="ARBA00023125"/>
    </source>
</evidence>
<dbReference type="STRING" id="1804984.AYM40_04825"/>
<evidence type="ECO:0000313" key="6">
    <source>
        <dbReference type="EMBL" id="ANB71772.1"/>
    </source>
</evidence>
<evidence type="ECO:0000259" key="5">
    <source>
        <dbReference type="PROSITE" id="PS50931"/>
    </source>
</evidence>
<dbReference type="Gene3D" id="1.10.10.10">
    <property type="entry name" value="Winged helix-like DNA-binding domain superfamily/Winged helix DNA-binding domain"/>
    <property type="match status" value="1"/>
</dbReference>
<dbReference type="AlphaFoldDB" id="A0A160FHX6"/>
<dbReference type="KEGG" id="buz:AYM40_04825"/>
<feature type="domain" description="HTH lysR-type" evidence="5">
    <location>
        <begin position="1"/>
        <end position="60"/>
    </location>
</feature>
<organism evidence="6 7">
    <name type="scientific">Paraburkholderia phytofirmans OLGA172</name>
    <dbReference type="NCBI Taxonomy" id="1417228"/>
    <lineage>
        <taxon>Bacteria</taxon>
        <taxon>Pseudomonadati</taxon>
        <taxon>Pseudomonadota</taxon>
        <taxon>Betaproteobacteria</taxon>
        <taxon>Burkholderiales</taxon>
        <taxon>Burkholderiaceae</taxon>
        <taxon>Paraburkholderia</taxon>
    </lineage>
</organism>
<keyword evidence="4" id="KW-0804">Transcription</keyword>
<keyword evidence="3" id="KW-0238">DNA-binding</keyword>
<dbReference type="InterPro" id="IPR005119">
    <property type="entry name" value="LysR_subst-bd"/>
</dbReference>
<dbReference type="FunFam" id="1.10.10.10:FF:000001">
    <property type="entry name" value="LysR family transcriptional regulator"/>
    <property type="match status" value="1"/>
</dbReference>
<name>A0A160FHX6_9BURK</name>
<dbReference type="PRINTS" id="PR00039">
    <property type="entry name" value="HTHLYSR"/>
</dbReference>
<reference evidence="6 7" key="1">
    <citation type="journal article" date="2016" name="Gene">
        <title>PacBio SMRT assembly of a complex multi-replicon genome reveals chlorocatechol degradative operon in a region of genome plasticity.</title>
        <authorList>
            <person name="Ricker N."/>
            <person name="Shen S.Y."/>
            <person name="Goordial J."/>
            <person name="Jin S."/>
            <person name="Fulthorpe R.R."/>
        </authorList>
    </citation>
    <scope>NUCLEOTIDE SEQUENCE [LARGE SCALE GENOMIC DNA]</scope>
    <source>
        <strain evidence="6 7">OLGA172</strain>
    </source>
</reference>
<dbReference type="PANTHER" id="PTHR30537:SF35">
    <property type="entry name" value="TRANSCRIPTIONAL REGULATORY PROTEIN"/>
    <property type="match status" value="1"/>
</dbReference>
<comment type="similarity">
    <text evidence="1">Belongs to the LysR transcriptional regulatory family.</text>
</comment>
<protein>
    <recommendedName>
        <fullName evidence="5">HTH lysR-type domain-containing protein</fullName>
    </recommendedName>
</protein>
<dbReference type="Pfam" id="PF00126">
    <property type="entry name" value="HTH_1"/>
    <property type="match status" value="1"/>
</dbReference>
<evidence type="ECO:0000256" key="1">
    <source>
        <dbReference type="ARBA" id="ARBA00009437"/>
    </source>
</evidence>
<keyword evidence="7" id="KW-1185">Reference proteome</keyword>
<dbReference type="Proteomes" id="UP000076852">
    <property type="component" value="Chromosome 1"/>
</dbReference>
<dbReference type="GO" id="GO:0043565">
    <property type="term" value="F:sequence-specific DNA binding"/>
    <property type="evidence" value="ECO:0007669"/>
    <property type="project" value="TreeGrafter"/>
</dbReference>
<keyword evidence="2" id="KW-0805">Transcription regulation</keyword>
<dbReference type="InterPro" id="IPR036388">
    <property type="entry name" value="WH-like_DNA-bd_sf"/>
</dbReference>